<dbReference type="EMBL" id="AP012057">
    <property type="protein sequence ID" value="BAN00962.1"/>
    <property type="molecule type" value="Genomic_DNA"/>
</dbReference>
<dbReference type="AlphaFoldDB" id="A0A6C7E3V7"/>
<dbReference type="Proteomes" id="UP000011863">
    <property type="component" value="Chromosome"/>
</dbReference>
<gene>
    <name evidence="2" type="ORF">YM304_06480</name>
</gene>
<dbReference type="Pfam" id="PF07848">
    <property type="entry name" value="PaaX"/>
    <property type="match status" value="1"/>
</dbReference>
<organism evidence="2 3">
    <name type="scientific">Ilumatobacter coccineus (strain NBRC 103263 / KCTC 29153 / YM16-304)</name>
    <dbReference type="NCBI Taxonomy" id="1313172"/>
    <lineage>
        <taxon>Bacteria</taxon>
        <taxon>Bacillati</taxon>
        <taxon>Actinomycetota</taxon>
        <taxon>Acidimicrobiia</taxon>
        <taxon>Acidimicrobiales</taxon>
        <taxon>Ilumatobacteraceae</taxon>
        <taxon>Ilumatobacter</taxon>
    </lineage>
</organism>
<keyword evidence="3" id="KW-1185">Reference proteome</keyword>
<dbReference type="Gene3D" id="1.20.58.1460">
    <property type="match status" value="1"/>
</dbReference>
<dbReference type="Gene3D" id="3.30.70.2650">
    <property type="match status" value="1"/>
</dbReference>
<feature type="domain" description="Transcriptional repressor PaaX-like N-terminal" evidence="1">
    <location>
        <begin position="10"/>
        <end position="68"/>
    </location>
</feature>
<dbReference type="PANTHER" id="PTHR30319">
    <property type="entry name" value="PHENYLACETIC ACID REGULATOR-RELATED TRANSCRIPTIONAL REPRESSOR"/>
    <property type="match status" value="1"/>
</dbReference>
<protein>
    <recommendedName>
        <fullName evidence="1">Transcriptional repressor PaaX-like N-terminal domain-containing protein</fullName>
    </recommendedName>
</protein>
<sequence length="252" mass="27971">MEALGLESLSARSIVLSVLLGTHPPTLSARRLIALTELFGIRSGTVRTALSRMVANGELLVDDADYSLGPRLLLRQRQQDEGRSTPTDEWDGRWYTSIAVASGRPIAERRAFRAAMVGARLAELKPDIWMRPANTAPPDRPEDVVLVTGELTADDPSDLVEQLWPLAEIEQRSLDLRSALLRHRASLDADDPSVLPNTFVLSAAVVRFLRVEPQLPSELRPASWAPPGLRDDYDEFEAAFQRLLRSFLRTIG</sequence>
<reference evidence="2 3" key="1">
    <citation type="journal article" date="2013" name="Int. J. Syst. Evol. Microbiol.">
        <title>Ilumatobacter nonamiense sp. nov. and Ilumatobacter coccineum sp. nov., isolated from seashore sand.</title>
        <authorList>
            <person name="Matsumoto A."/>
            <person name="Kasai H."/>
            <person name="Matsuo Y."/>
            <person name="Shizuri Y."/>
            <person name="Ichikawa N."/>
            <person name="Fujita N."/>
            <person name="Omura S."/>
            <person name="Takahashi Y."/>
        </authorList>
    </citation>
    <scope>NUCLEOTIDE SEQUENCE [LARGE SCALE GENOMIC DNA]</scope>
    <source>
        <strain evidence="3">NBRC 103263 / KCTC 29153 / YM16-304</strain>
    </source>
</reference>
<evidence type="ECO:0000313" key="3">
    <source>
        <dbReference type="Proteomes" id="UP000011863"/>
    </source>
</evidence>
<dbReference type="KEGG" id="aym:YM304_06480"/>
<accession>A0A6C7E3V7</accession>
<dbReference type="GO" id="GO:0006351">
    <property type="term" value="P:DNA-templated transcription"/>
    <property type="evidence" value="ECO:0007669"/>
    <property type="project" value="TreeGrafter"/>
</dbReference>
<dbReference type="Gene3D" id="1.10.10.10">
    <property type="entry name" value="Winged helix-like DNA-binding domain superfamily/Winged helix DNA-binding domain"/>
    <property type="match status" value="1"/>
</dbReference>
<dbReference type="PANTHER" id="PTHR30319:SF1">
    <property type="entry name" value="TRANSCRIPTIONAL REPRESSOR PAAX"/>
    <property type="match status" value="1"/>
</dbReference>
<dbReference type="InterPro" id="IPR012906">
    <property type="entry name" value="PaaX-like_N"/>
</dbReference>
<evidence type="ECO:0000313" key="2">
    <source>
        <dbReference type="EMBL" id="BAN00962.1"/>
    </source>
</evidence>
<dbReference type="InterPro" id="IPR036388">
    <property type="entry name" value="WH-like_DNA-bd_sf"/>
</dbReference>
<proteinExistence type="predicted"/>
<name>A0A6C7E3V7_ILUCY</name>
<evidence type="ECO:0000259" key="1">
    <source>
        <dbReference type="Pfam" id="PF07848"/>
    </source>
</evidence>